<comment type="caution">
    <text evidence="2">The sequence shown here is derived from an EMBL/GenBank/DDBJ whole genome shotgun (WGS) entry which is preliminary data.</text>
</comment>
<organism evidence="2 3">
    <name type="scientific">Cervus elaphus hippelaphus</name>
    <name type="common">European red deer</name>
    <dbReference type="NCBI Taxonomy" id="46360"/>
    <lineage>
        <taxon>Eukaryota</taxon>
        <taxon>Metazoa</taxon>
        <taxon>Chordata</taxon>
        <taxon>Craniata</taxon>
        <taxon>Vertebrata</taxon>
        <taxon>Euteleostomi</taxon>
        <taxon>Mammalia</taxon>
        <taxon>Eutheria</taxon>
        <taxon>Laurasiatheria</taxon>
        <taxon>Artiodactyla</taxon>
        <taxon>Ruminantia</taxon>
        <taxon>Pecora</taxon>
        <taxon>Cervidae</taxon>
        <taxon>Cervinae</taxon>
        <taxon>Cervus</taxon>
    </lineage>
</organism>
<evidence type="ECO:0000313" key="3">
    <source>
        <dbReference type="Proteomes" id="UP000242450"/>
    </source>
</evidence>
<dbReference type="Proteomes" id="UP000242450">
    <property type="component" value="Chromosome 11"/>
</dbReference>
<keyword evidence="1" id="KW-1133">Transmembrane helix</keyword>
<keyword evidence="3" id="KW-1185">Reference proteome</keyword>
<evidence type="ECO:0000313" key="2">
    <source>
        <dbReference type="EMBL" id="OWK10382.1"/>
    </source>
</evidence>
<dbReference type="EMBL" id="MKHE01000011">
    <property type="protein sequence ID" value="OWK10382.1"/>
    <property type="molecule type" value="Genomic_DNA"/>
</dbReference>
<gene>
    <name evidence="2" type="ORF">Celaphus_00005017</name>
</gene>
<dbReference type="AlphaFoldDB" id="A0A212CWN0"/>
<accession>A0A212CWN0</accession>
<keyword evidence="1" id="KW-0472">Membrane</keyword>
<feature type="transmembrane region" description="Helical" evidence="1">
    <location>
        <begin position="17"/>
        <end position="39"/>
    </location>
</feature>
<keyword evidence="1" id="KW-0812">Transmembrane</keyword>
<proteinExistence type="predicted"/>
<protein>
    <submittedName>
        <fullName evidence="2">Uncharacterized protein</fullName>
    </submittedName>
</protein>
<evidence type="ECO:0000256" key="1">
    <source>
        <dbReference type="SAM" id="Phobius"/>
    </source>
</evidence>
<name>A0A212CWN0_CEREH</name>
<reference evidence="2 3" key="1">
    <citation type="journal article" date="2018" name="Mol. Genet. Genomics">
        <title>The red deer Cervus elaphus genome CerEla1.0: sequencing, annotating, genes, and chromosomes.</title>
        <authorList>
            <person name="Bana N.A."/>
            <person name="Nyiri A."/>
            <person name="Nagy J."/>
            <person name="Frank K."/>
            <person name="Nagy T."/>
            <person name="Steger V."/>
            <person name="Schiller M."/>
            <person name="Lakatos P."/>
            <person name="Sugar L."/>
            <person name="Horn P."/>
            <person name="Barta E."/>
            <person name="Orosz L."/>
        </authorList>
    </citation>
    <scope>NUCLEOTIDE SEQUENCE [LARGE SCALE GENOMIC DNA]</scope>
    <source>
        <strain evidence="2">Hungarian</strain>
    </source>
</reference>
<sequence length="165" mass="17209">MQGPVGLGWPWSVRARGVWWVLAFEIFIPLVLFFILLGLRQKKPTISVKEGEGLLGAQPGGAGRRPSRCLAHPCVCTRLLPAQGCPSPGAVPRPAPGRAGETAALGLTVSSVLFCPPPPCMVSVLLPGLHAVCKCAVASRLARAPSGALRGLLVKLASSPAPRLR</sequence>